<evidence type="ECO:0000256" key="6">
    <source>
        <dbReference type="PROSITE-ProRule" id="PRU10007"/>
    </source>
</evidence>
<feature type="active site" evidence="5 6">
    <location>
        <position position="222"/>
    </location>
</feature>
<dbReference type="InterPro" id="IPR029510">
    <property type="entry name" value="Ald_DH_CS_GLU"/>
</dbReference>
<feature type="domain" description="Aldehyde dehydrogenase" evidence="8">
    <location>
        <begin position="15"/>
        <end position="437"/>
    </location>
</feature>
<dbReference type="SUPFAM" id="SSF53720">
    <property type="entry name" value="ALDH-like"/>
    <property type="match status" value="1"/>
</dbReference>
<dbReference type="OrthoDB" id="9812625at2"/>
<dbReference type="InterPro" id="IPR016163">
    <property type="entry name" value="Ald_DH_C"/>
</dbReference>
<dbReference type="Pfam" id="PF00171">
    <property type="entry name" value="Aldedh"/>
    <property type="match status" value="1"/>
</dbReference>
<dbReference type="GO" id="GO:0005737">
    <property type="term" value="C:cytoplasm"/>
    <property type="evidence" value="ECO:0007669"/>
    <property type="project" value="TreeGrafter"/>
</dbReference>
<evidence type="ECO:0000256" key="2">
    <source>
        <dbReference type="ARBA" id="ARBA00023002"/>
    </source>
</evidence>
<dbReference type="InterPro" id="IPR016161">
    <property type="entry name" value="Ald_DH/histidinol_DH"/>
</dbReference>
<comment type="caution">
    <text evidence="9">The sequence shown here is derived from an EMBL/GenBank/DDBJ whole genome shotgun (WGS) entry which is preliminary data.</text>
</comment>
<dbReference type="FunFam" id="3.40.605.10:FF:000004">
    <property type="entry name" value="Aldehyde dehydrogenase"/>
    <property type="match status" value="1"/>
</dbReference>
<keyword evidence="10" id="KW-1185">Reference proteome</keyword>
<dbReference type="Proteomes" id="UP000029444">
    <property type="component" value="Unassembled WGS sequence"/>
</dbReference>
<evidence type="ECO:0000256" key="7">
    <source>
        <dbReference type="RuleBase" id="RU003345"/>
    </source>
</evidence>
<dbReference type="RefSeq" id="WP_035235144.1">
    <property type="nucleotide sequence ID" value="NZ_ARXV01000023.1"/>
</dbReference>
<dbReference type="PANTHER" id="PTHR43570">
    <property type="entry name" value="ALDEHYDE DEHYDROGENASE"/>
    <property type="match status" value="1"/>
</dbReference>
<dbReference type="STRING" id="1177154.Y5S_03644"/>
<dbReference type="PIRSF" id="PIRSF036492">
    <property type="entry name" value="ALDH"/>
    <property type="match status" value="1"/>
</dbReference>
<dbReference type="GO" id="GO:0006081">
    <property type="term" value="P:aldehyde metabolic process"/>
    <property type="evidence" value="ECO:0007669"/>
    <property type="project" value="InterPro"/>
</dbReference>
<evidence type="ECO:0000256" key="3">
    <source>
        <dbReference type="ARBA" id="ARBA00023027"/>
    </source>
</evidence>
<dbReference type="eggNOG" id="COG1012">
    <property type="taxonomic scope" value="Bacteria"/>
</dbReference>
<dbReference type="InterPro" id="IPR016162">
    <property type="entry name" value="Ald_DH_N"/>
</dbReference>
<evidence type="ECO:0000313" key="9">
    <source>
        <dbReference type="EMBL" id="KGD62156.1"/>
    </source>
</evidence>
<feature type="active site" evidence="5">
    <location>
        <position position="256"/>
    </location>
</feature>
<dbReference type="PATRIC" id="fig|1177154.3.peg.3652"/>
<accession>A0A095SC20</accession>
<evidence type="ECO:0000256" key="5">
    <source>
        <dbReference type="PIRSR" id="PIRSR036492-1"/>
    </source>
</evidence>
<dbReference type="Gene3D" id="3.40.605.10">
    <property type="entry name" value="Aldehyde Dehydrogenase, Chain A, domain 1"/>
    <property type="match status" value="1"/>
</dbReference>
<name>A0A095SC20_9GAMM</name>
<reference evidence="9 10" key="1">
    <citation type="submission" date="2012-09" db="EMBL/GenBank/DDBJ databases">
        <title>Genome Sequence of alkane-degrading Bacterium Alcanivorax sp. 19-m-6.</title>
        <authorList>
            <person name="Lai Q."/>
            <person name="Shao Z."/>
        </authorList>
    </citation>
    <scope>NUCLEOTIDE SEQUENCE [LARGE SCALE GENOMIC DNA]</scope>
    <source>
        <strain evidence="9 10">19-m-6</strain>
    </source>
</reference>
<comment type="similarity">
    <text evidence="1 4 7">Belongs to the aldehyde dehydrogenase family.</text>
</comment>
<dbReference type="FunFam" id="3.40.309.10:FF:000003">
    <property type="entry name" value="Aldehyde dehydrogenase"/>
    <property type="match status" value="1"/>
</dbReference>
<organism evidence="9 10">
    <name type="scientific">Alcanivorax nanhaiticus</name>
    <dbReference type="NCBI Taxonomy" id="1177154"/>
    <lineage>
        <taxon>Bacteria</taxon>
        <taxon>Pseudomonadati</taxon>
        <taxon>Pseudomonadota</taxon>
        <taxon>Gammaproteobacteria</taxon>
        <taxon>Oceanospirillales</taxon>
        <taxon>Alcanivoracaceae</taxon>
        <taxon>Alcanivorax</taxon>
    </lineage>
</organism>
<keyword evidence="3" id="KW-0520">NAD</keyword>
<evidence type="ECO:0000256" key="1">
    <source>
        <dbReference type="ARBA" id="ARBA00009986"/>
    </source>
</evidence>
<dbReference type="PANTHER" id="PTHR43570:SF16">
    <property type="entry name" value="ALDEHYDE DEHYDROGENASE TYPE III, ISOFORM Q"/>
    <property type="match status" value="1"/>
</dbReference>
<gene>
    <name evidence="9" type="ORF">Y5S_03644</name>
</gene>
<keyword evidence="2 4" id="KW-0560">Oxidoreductase</keyword>
<dbReference type="AlphaFoldDB" id="A0A095SC20"/>
<dbReference type="InterPro" id="IPR015590">
    <property type="entry name" value="Aldehyde_DH_dom"/>
</dbReference>
<dbReference type="CDD" id="cd07136">
    <property type="entry name" value="ALDH_YwdH-P39616"/>
    <property type="match status" value="1"/>
</dbReference>
<evidence type="ECO:0000313" key="10">
    <source>
        <dbReference type="Proteomes" id="UP000029444"/>
    </source>
</evidence>
<dbReference type="EMBL" id="ARXV01000023">
    <property type="protein sequence ID" value="KGD62156.1"/>
    <property type="molecule type" value="Genomic_DNA"/>
</dbReference>
<evidence type="ECO:0000256" key="4">
    <source>
        <dbReference type="PIRNR" id="PIRNR036492"/>
    </source>
</evidence>
<dbReference type="InterPro" id="IPR012394">
    <property type="entry name" value="Aldehyde_DH_NAD(P)"/>
</dbReference>
<dbReference type="Gene3D" id="3.40.309.10">
    <property type="entry name" value="Aldehyde Dehydrogenase, Chain A, domain 2"/>
    <property type="match status" value="1"/>
</dbReference>
<sequence length="469" mass="52068">MGAVLDDNNINQSQDWAAEAVAKQRRYFESGATRSYAFRIQQLKKLKAALVKYQTEIQEALKADIGRPEFEAYVEISTAYEDLKHTIKHLKHWMKPKRVGTTLWAQPGRSRIESVPQGVTFLMGPYNYPFLLLVQPLIGAIAAGNTAVLKPSSLNPTVANVVEKMMKECFSDELVTTFKGSTEVTNVLLEQRFDHIFFTGSPRVGRIVMAAAAKHLTKVTLELGGKSPTIIHKDANLKVAVRRTLAGKMMNAGQTCVAPDHIHVHADIKDAFEKEMVATLKEWYGDNPAQSPDLGRMINDRHFERVAGLIDKSKLLAGGQTDAGQRFIAPTLLKDVSMDDAVMQEEIFGPVLPMLTYSTLEELIANLKKLPEHPLALYLFTESKDVEQHVLANTQFGGGCINNTVMHVANPNLPFGGVGESGMGAYHGQNSFDAFSHKRGILKATTLFDIKLRYAPYLDKVNMIKKMIK</sequence>
<proteinExistence type="inferred from homology"/>
<evidence type="ECO:0000259" key="8">
    <source>
        <dbReference type="Pfam" id="PF00171"/>
    </source>
</evidence>
<dbReference type="PROSITE" id="PS00687">
    <property type="entry name" value="ALDEHYDE_DEHYDR_GLU"/>
    <property type="match status" value="1"/>
</dbReference>
<protein>
    <recommendedName>
        <fullName evidence="4">Aldehyde dehydrogenase</fullName>
    </recommendedName>
</protein>
<dbReference type="GO" id="GO:0004029">
    <property type="term" value="F:aldehyde dehydrogenase (NAD+) activity"/>
    <property type="evidence" value="ECO:0007669"/>
    <property type="project" value="TreeGrafter"/>
</dbReference>